<dbReference type="InterPro" id="IPR051533">
    <property type="entry name" value="WaaL-like"/>
</dbReference>
<proteinExistence type="predicted"/>
<feature type="transmembrane region" description="Helical" evidence="5">
    <location>
        <begin position="374"/>
        <end position="391"/>
    </location>
</feature>
<keyword evidence="4 5" id="KW-0472">Membrane</keyword>
<keyword evidence="2 5" id="KW-0812">Transmembrane</keyword>
<dbReference type="Proteomes" id="UP000198412">
    <property type="component" value="Unassembled WGS sequence"/>
</dbReference>
<feature type="transmembrane region" description="Helical" evidence="5">
    <location>
        <begin position="161"/>
        <end position="178"/>
    </location>
</feature>
<dbReference type="Pfam" id="PF04932">
    <property type="entry name" value="Wzy_C"/>
    <property type="match status" value="1"/>
</dbReference>
<dbReference type="AlphaFoldDB" id="A0A238VRP1"/>
<dbReference type="PANTHER" id="PTHR37422:SF13">
    <property type="entry name" value="LIPOPOLYSACCHARIDE BIOSYNTHESIS PROTEIN PA4999-RELATED"/>
    <property type="match status" value="1"/>
</dbReference>
<name>A0A238VRP1_9FLAO</name>
<comment type="subcellular location">
    <subcellularLocation>
        <location evidence="1">Membrane</location>
        <topology evidence="1">Multi-pass membrane protein</topology>
    </subcellularLocation>
</comment>
<dbReference type="OrthoDB" id="1118890at2"/>
<feature type="transmembrane region" description="Helical" evidence="5">
    <location>
        <begin position="252"/>
        <end position="269"/>
    </location>
</feature>
<evidence type="ECO:0000259" key="6">
    <source>
        <dbReference type="Pfam" id="PF04932"/>
    </source>
</evidence>
<dbReference type="GO" id="GO:0016020">
    <property type="term" value="C:membrane"/>
    <property type="evidence" value="ECO:0007669"/>
    <property type="project" value="UniProtKB-SubCell"/>
</dbReference>
<feature type="transmembrane region" description="Helical" evidence="5">
    <location>
        <begin position="129"/>
        <end position="149"/>
    </location>
</feature>
<organism evidence="7 8">
    <name type="scientific">Lutibacter flavus</name>
    <dbReference type="NCBI Taxonomy" id="691689"/>
    <lineage>
        <taxon>Bacteria</taxon>
        <taxon>Pseudomonadati</taxon>
        <taxon>Bacteroidota</taxon>
        <taxon>Flavobacteriia</taxon>
        <taxon>Flavobacteriales</taxon>
        <taxon>Flavobacteriaceae</taxon>
        <taxon>Lutibacter</taxon>
    </lineage>
</organism>
<evidence type="ECO:0000313" key="7">
    <source>
        <dbReference type="EMBL" id="SNR36463.1"/>
    </source>
</evidence>
<keyword evidence="3 5" id="KW-1133">Transmembrane helix</keyword>
<feature type="transmembrane region" description="Helical" evidence="5">
    <location>
        <begin position="278"/>
        <end position="296"/>
    </location>
</feature>
<keyword evidence="8" id="KW-1185">Reference proteome</keyword>
<feature type="transmembrane region" description="Helical" evidence="5">
    <location>
        <begin position="205"/>
        <end position="222"/>
    </location>
</feature>
<feature type="transmembrane region" description="Helical" evidence="5">
    <location>
        <begin position="54"/>
        <end position="73"/>
    </location>
</feature>
<feature type="transmembrane region" description="Helical" evidence="5">
    <location>
        <begin position="420"/>
        <end position="437"/>
    </location>
</feature>
<dbReference type="PANTHER" id="PTHR37422">
    <property type="entry name" value="TEICHURONIC ACID BIOSYNTHESIS PROTEIN TUAE"/>
    <property type="match status" value="1"/>
</dbReference>
<evidence type="ECO:0000256" key="2">
    <source>
        <dbReference type="ARBA" id="ARBA00022692"/>
    </source>
</evidence>
<evidence type="ECO:0000256" key="4">
    <source>
        <dbReference type="ARBA" id="ARBA00023136"/>
    </source>
</evidence>
<gene>
    <name evidence="7" type="ORF">SAMN04488111_0870</name>
</gene>
<keyword evidence="7" id="KW-0436">Ligase</keyword>
<sequence length="447" mass="50370">MISFSKYTRFYLALFHLVLGVLLLSGSITKYYSLLIVVIGVFSIYKSENKYNEAIFWSAYLVGGEVLFRMAGSMVFHELPKYSVLLFLFFGLYIETKKHHISVSYLIYILLLLIGIAFVDIPFNESIRTAIAFNLSGPVLLGVASIYFYKRKITLSTILDVLFVAGLPIISMLSFLYFKTPDFQDISFGGAANIMASGGFGPNQVATLLGFGVFIFAVFLFFKKRVFFVLFVDVFVFIYLVFRGLITFSRGGMLTAFIAITFFVFYYIAASKDKFKNIVKYGGIIVLSGVALWIYTSNLTGGMLENRYTNKNAAGVTKDDITTGRIDLFKSELDNFYEHPFFGIGVGGSKYERMEEQGIVAASHNELSRLLSEHGVIGLVILILLLVIPLKHILRQPLIFRALLSAFLVFWFFTINHSAMRVAFPAFIYGLSLVTIAKDEKNSIHRK</sequence>
<dbReference type="EMBL" id="FZNX01000001">
    <property type="protein sequence ID" value="SNR36463.1"/>
    <property type="molecule type" value="Genomic_DNA"/>
</dbReference>
<evidence type="ECO:0000256" key="3">
    <source>
        <dbReference type="ARBA" id="ARBA00022989"/>
    </source>
</evidence>
<feature type="transmembrane region" description="Helical" evidence="5">
    <location>
        <begin position="31"/>
        <end position="47"/>
    </location>
</feature>
<evidence type="ECO:0000256" key="1">
    <source>
        <dbReference type="ARBA" id="ARBA00004141"/>
    </source>
</evidence>
<protein>
    <submittedName>
        <fullName evidence="7">O-antigen ligase like membrane protein</fullName>
    </submittedName>
</protein>
<reference evidence="8" key="1">
    <citation type="submission" date="2017-06" db="EMBL/GenBank/DDBJ databases">
        <authorList>
            <person name="Varghese N."/>
            <person name="Submissions S."/>
        </authorList>
    </citation>
    <scope>NUCLEOTIDE SEQUENCE [LARGE SCALE GENOMIC DNA]</scope>
    <source>
        <strain evidence="8">DSM 27993</strain>
    </source>
</reference>
<accession>A0A238VRP1</accession>
<evidence type="ECO:0000313" key="8">
    <source>
        <dbReference type="Proteomes" id="UP000198412"/>
    </source>
</evidence>
<feature type="transmembrane region" description="Helical" evidence="5">
    <location>
        <begin position="79"/>
        <end position="96"/>
    </location>
</feature>
<dbReference type="RefSeq" id="WP_089377171.1">
    <property type="nucleotide sequence ID" value="NZ_FZNX01000001.1"/>
</dbReference>
<dbReference type="GO" id="GO:0016874">
    <property type="term" value="F:ligase activity"/>
    <property type="evidence" value="ECO:0007669"/>
    <property type="project" value="UniProtKB-KW"/>
</dbReference>
<feature type="transmembrane region" description="Helical" evidence="5">
    <location>
        <begin position="398"/>
        <end position="414"/>
    </location>
</feature>
<feature type="transmembrane region" description="Helical" evidence="5">
    <location>
        <begin position="227"/>
        <end position="246"/>
    </location>
</feature>
<evidence type="ECO:0000256" key="5">
    <source>
        <dbReference type="SAM" id="Phobius"/>
    </source>
</evidence>
<feature type="domain" description="O-antigen ligase-related" evidence="6">
    <location>
        <begin position="236"/>
        <end position="383"/>
    </location>
</feature>
<dbReference type="InterPro" id="IPR007016">
    <property type="entry name" value="O-antigen_ligase-rel_domated"/>
</dbReference>
<feature type="transmembrane region" description="Helical" evidence="5">
    <location>
        <begin position="103"/>
        <end position="123"/>
    </location>
</feature>